<evidence type="ECO:0000313" key="4">
    <source>
        <dbReference type="Proteomes" id="UP001174694"/>
    </source>
</evidence>
<evidence type="ECO:0000256" key="1">
    <source>
        <dbReference type="ARBA" id="ARBA00022801"/>
    </source>
</evidence>
<evidence type="ECO:0000313" key="3">
    <source>
        <dbReference type="EMBL" id="KAJ9156202.1"/>
    </source>
</evidence>
<dbReference type="Pfam" id="PF04185">
    <property type="entry name" value="Phosphoesterase"/>
    <property type="match status" value="1"/>
</dbReference>
<dbReference type="Proteomes" id="UP001174694">
    <property type="component" value="Unassembled WGS sequence"/>
</dbReference>
<comment type="caution">
    <text evidence="3">The sequence shown here is derived from an EMBL/GenBank/DDBJ whole genome shotgun (WGS) entry which is preliminary data.</text>
</comment>
<dbReference type="GO" id="GO:0016788">
    <property type="term" value="F:hydrolase activity, acting on ester bonds"/>
    <property type="evidence" value="ECO:0007669"/>
    <property type="project" value="InterPro"/>
</dbReference>
<keyword evidence="2" id="KW-0732">Signal</keyword>
<proteinExistence type="predicted"/>
<reference evidence="3" key="1">
    <citation type="submission" date="2022-07" db="EMBL/GenBank/DDBJ databases">
        <title>Fungi with potential for degradation of polypropylene.</title>
        <authorList>
            <person name="Gostincar C."/>
        </authorList>
    </citation>
    <scope>NUCLEOTIDE SEQUENCE</scope>
    <source>
        <strain evidence="3">EXF-13308</strain>
    </source>
</reference>
<keyword evidence="1" id="KW-0378">Hydrolase</keyword>
<keyword evidence="4" id="KW-1185">Reference proteome</keyword>
<name>A0AA38RZW1_9PEZI</name>
<dbReference type="FunFam" id="3.40.720.10:FF:000052">
    <property type="entry name" value="Phosphatidylglycerol specific phospholipase, putative"/>
    <property type="match status" value="1"/>
</dbReference>
<dbReference type="PANTHER" id="PTHR31956">
    <property type="entry name" value="NON-SPECIFIC PHOSPHOLIPASE C4-RELATED"/>
    <property type="match status" value="1"/>
</dbReference>
<dbReference type="InterPro" id="IPR017850">
    <property type="entry name" value="Alkaline_phosphatase_core_sf"/>
</dbReference>
<feature type="signal peptide" evidence="2">
    <location>
        <begin position="1"/>
        <end position="18"/>
    </location>
</feature>
<dbReference type="AlphaFoldDB" id="A0AA38RZW1"/>
<sequence>MRAEVILAAAAALTTVSAGPIESRANAGSKSSIANFKDKIKTVVFLIMENRSVDNLLGGQKVDGLNNPINKGSFCNPFDPSNPHHDNICSEPNDYDSILNDPDHSVHGNNYEFFSTFNPDNDAIADGSLKPLMRGFIGEQVRLYGQKVTSNDTLVKQVMNYYTEDQVPVITALTHNFTVFNRWHSDHPGPTNPNRLYATSGGSHGKGTNNFAYNTINARSIFQTVDELGISWKNYITDTGMQDAAWYTWTYDNNKTDHIVSLDEFYADAAAGTLPQLTYLNPSCCGVGTTSMHPAGLISDGEQFLKDVYEALRSSPQWNETLWVLTYDETGGFHDHVQPPLAVRPDNLTYTETVPTGEKYTFSFNRLGGRVPTWLISPWVAPRVVQQGLNRVGETGSYSASSIISSLSYLWDFEPLTPRVEHAPSFDHLILSEPRDTPEKLPEAINFRREKE</sequence>
<gene>
    <name evidence="3" type="ORF">NKR23_g963</name>
</gene>
<accession>A0AA38RZW1</accession>
<dbReference type="EMBL" id="JANBVO010000002">
    <property type="protein sequence ID" value="KAJ9156202.1"/>
    <property type="molecule type" value="Genomic_DNA"/>
</dbReference>
<evidence type="ECO:0000256" key="2">
    <source>
        <dbReference type="SAM" id="SignalP"/>
    </source>
</evidence>
<feature type="chain" id="PRO_5041387464" evidence="2">
    <location>
        <begin position="19"/>
        <end position="452"/>
    </location>
</feature>
<dbReference type="PANTHER" id="PTHR31956:SF24">
    <property type="entry name" value="PHOSPHOESTERASE SUPERFAMILY PROTEIN (AFU_ORTHOLOGUE AFUA_1G17590)"/>
    <property type="match status" value="1"/>
</dbReference>
<dbReference type="GO" id="GO:0009395">
    <property type="term" value="P:phospholipid catabolic process"/>
    <property type="evidence" value="ECO:0007669"/>
    <property type="project" value="TreeGrafter"/>
</dbReference>
<protein>
    <submittedName>
        <fullName evidence="3">Phosphoesterase superfamily protein</fullName>
    </submittedName>
</protein>
<dbReference type="InterPro" id="IPR007312">
    <property type="entry name" value="Phosphoesterase"/>
</dbReference>
<dbReference type="Gene3D" id="3.40.720.10">
    <property type="entry name" value="Alkaline Phosphatase, subunit A"/>
    <property type="match status" value="2"/>
</dbReference>
<organism evidence="3 4">
    <name type="scientific">Pleurostoma richardsiae</name>
    <dbReference type="NCBI Taxonomy" id="41990"/>
    <lineage>
        <taxon>Eukaryota</taxon>
        <taxon>Fungi</taxon>
        <taxon>Dikarya</taxon>
        <taxon>Ascomycota</taxon>
        <taxon>Pezizomycotina</taxon>
        <taxon>Sordariomycetes</taxon>
        <taxon>Sordariomycetidae</taxon>
        <taxon>Calosphaeriales</taxon>
        <taxon>Pleurostomataceae</taxon>
        <taxon>Pleurostoma</taxon>
    </lineage>
</organism>